<name>A0A558HFF0_9GAMM</name>
<dbReference type="GO" id="GO:0006355">
    <property type="term" value="P:regulation of DNA-templated transcription"/>
    <property type="evidence" value="ECO:0007669"/>
    <property type="project" value="InterPro"/>
</dbReference>
<keyword evidence="1 6" id="KW-0597">Phosphoprotein</keyword>
<evidence type="ECO:0000256" key="4">
    <source>
        <dbReference type="ARBA" id="ARBA00023125"/>
    </source>
</evidence>
<evidence type="ECO:0000313" key="11">
    <source>
        <dbReference type="Proteomes" id="UP000319941"/>
    </source>
</evidence>
<dbReference type="Gene3D" id="6.10.250.690">
    <property type="match status" value="1"/>
</dbReference>
<dbReference type="InterPro" id="IPR001867">
    <property type="entry name" value="OmpR/PhoB-type_DNA-bd"/>
</dbReference>
<evidence type="ECO:0000313" key="10">
    <source>
        <dbReference type="EMBL" id="TVU67824.1"/>
    </source>
</evidence>
<dbReference type="Pfam" id="PF00072">
    <property type="entry name" value="Response_reg"/>
    <property type="match status" value="1"/>
</dbReference>
<evidence type="ECO:0000256" key="3">
    <source>
        <dbReference type="ARBA" id="ARBA00023015"/>
    </source>
</evidence>
<dbReference type="Proteomes" id="UP000319941">
    <property type="component" value="Unassembled WGS sequence"/>
</dbReference>
<feature type="DNA-binding region" description="OmpR/PhoB-type" evidence="7">
    <location>
        <begin position="144"/>
        <end position="243"/>
    </location>
</feature>
<dbReference type="Gene3D" id="1.10.10.10">
    <property type="entry name" value="Winged helix-like DNA-binding domain superfamily/Winged helix DNA-binding domain"/>
    <property type="match status" value="1"/>
</dbReference>
<dbReference type="EMBL" id="VNFH01000012">
    <property type="protein sequence ID" value="TVU67824.1"/>
    <property type="molecule type" value="Genomic_DNA"/>
</dbReference>
<dbReference type="InterPro" id="IPR016032">
    <property type="entry name" value="Sig_transdc_resp-reg_C-effctor"/>
</dbReference>
<dbReference type="SUPFAM" id="SSF52172">
    <property type="entry name" value="CheY-like"/>
    <property type="match status" value="1"/>
</dbReference>
<evidence type="ECO:0000259" key="9">
    <source>
        <dbReference type="PROSITE" id="PS51755"/>
    </source>
</evidence>
<evidence type="ECO:0000256" key="7">
    <source>
        <dbReference type="PROSITE-ProRule" id="PRU01091"/>
    </source>
</evidence>
<dbReference type="OrthoDB" id="9802426at2"/>
<feature type="domain" description="Response regulatory" evidence="8">
    <location>
        <begin position="19"/>
        <end position="133"/>
    </location>
</feature>
<evidence type="ECO:0000256" key="5">
    <source>
        <dbReference type="ARBA" id="ARBA00023163"/>
    </source>
</evidence>
<dbReference type="PROSITE" id="PS50110">
    <property type="entry name" value="RESPONSE_REGULATORY"/>
    <property type="match status" value="1"/>
</dbReference>
<dbReference type="Pfam" id="PF00486">
    <property type="entry name" value="Trans_reg_C"/>
    <property type="match status" value="1"/>
</dbReference>
<keyword evidence="4 7" id="KW-0238">DNA-binding</keyword>
<dbReference type="SMART" id="SM00448">
    <property type="entry name" value="REC"/>
    <property type="match status" value="1"/>
</dbReference>
<reference evidence="10 11" key="1">
    <citation type="submission" date="2019-07" db="EMBL/GenBank/DDBJ databases">
        <title>Diversity of Bacteria from Kongsfjorden, Arctic.</title>
        <authorList>
            <person name="Yu Y."/>
        </authorList>
    </citation>
    <scope>NUCLEOTIDE SEQUENCE [LARGE SCALE GENOMIC DNA]</scope>
    <source>
        <strain evidence="10 11">SM1923</strain>
    </source>
</reference>
<feature type="domain" description="OmpR/PhoB-type" evidence="9">
    <location>
        <begin position="144"/>
        <end position="243"/>
    </location>
</feature>
<dbReference type="FunFam" id="3.40.50.2300:FF:000001">
    <property type="entry name" value="DNA-binding response regulator PhoB"/>
    <property type="match status" value="1"/>
</dbReference>
<dbReference type="PROSITE" id="PS51755">
    <property type="entry name" value="OMPR_PHOB"/>
    <property type="match status" value="1"/>
</dbReference>
<dbReference type="GO" id="GO:0032993">
    <property type="term" value="C:protein-DNA complex"/>
    <property type="evidence" value="ECO:0007669"/>
    <property type="project" value="TreeGrafter"/>
</dbReference>
<gene>
    <name evidence="10" type="ORF">FQP86_15765</name>
</gene>
<dbReference type="STRING" id="553385.GCA_000591415_03349"/>
<dbReference type="InterPro" id="IPR001789">
    <property type="entry name" value="Sig_transdc_resp-reg_receiver"/>
</dbReference>
<keyword evidence="5" id="KW-0804">Transcription</keyword>
<dbReference type="SMART" id="SM00862">
    <property type="entry name" value="Trans_reg_C"/>
    <property type="match status" value="1"/>
</dbReference>
<protein>
    <submittedName>
        <fullName evidence="10">Response regulator</fullName>
    </submittedName>
</protein>
<dbReference type="GO" id="GO:0005829">
    <property type="term" value="C:cytosol"/>
    <property type="evidence" value="ECO:0007669"/>
    <property type="project" value="TreeGrafter"/>
</dbReference>
<dbReference type="InterPro" id="IPR039420">
    <property type="entry name" value="WalR-like"/>
</dbReference>
<dbReference type="AlphaFoldDB" id="A0A558HFF0"/>
<dbReference type="RefSeq" id="WP_024953118.1">
    <property type="nucleotide sequence ID" value="NZ_CAWOWR010000024.1"/>
</dbReference>
<keyword evidence="2" id="KW-0902">Two-component regulatory system</keyword>
<comment type="caution">
    <text evidence="10">The sequence shown here is derived from an EMBL/GenBank/DDBJ whole genome shotgun (WGS) entry which is preliminary data.</text>
</comment>
<feature type="modified residue" description="4-aspartylphosphate" evidence="6">
    <location>
        <position position="68"/>
    </location>
</feature>
<evidence type="ECO:0000256" key="1">
    <source>
        <dbReference type="ARBA" id="ARBA00022553"/>
    </source>
</evidence>
<dbReference type="PANTHER" id="PTHR48111:SF4">
    <property type="entry name" value="DNA-BINDING DUAL TRANSCRIPTIONAL REGULATOR OMPR"/>
    <property type="match status" value="1"/>
</dbReference>
<dbReference type="GO" id="GO:0000156">
    <property type="term" value="F:phosphorelay response regulator activity"/>
    <property type="evidence" value="ECO:0007669"/>
    <property type="project" value="TreeGrafter"/>
</dbReference>
<dbReference type="InterPro" id="IPR036388">
    <property type="entry name" value="WH-like_DNA-bd_sf"/>
</dbReference>
<keyword evidence="3" id="KW-0805">Transcription regulation</keyword>
<dbReference type="PANTHER" id="PTHR48111">
    <property type="entry name" value="REGULATOR OF RPOS"/>
    <property type="match status" value="1"/>
</dbReference>
<dbReference type="GO" id="GO:0000976">
    <property type="term" value="F:transcription cis-regulatory region binding"/>
    <property type="evidence" value="ECO:0007669"/>
    <property type="project" value="TreeGrafter"/>
</dbReference>
<evidence type="ECO:0000256" key="2">
    <source>
        <dbReference type="ARBA" id="ARBA00023012"/>
    </source>
</evidence>
<organism evidence="10 11">
    <name type="scientific">Cobetia crustatorum</name>
    <dbReference type="NCBI Taxonomy" id="553385"/>
    <lineage>
        <taxon>Bacteria</taxon>
        <taxon>Pseudomonadati</taxon>
        <taxon>Pseudomonadota</taxon>
        <taxon>Gammaproteobacteria</taxon>
        <taxon>Oceanospirillales</taxon>
        <taxon>Halomonadaceae</taxon>
        <taxon>Cobetia</taxon>
    </lineage>
</organism>
<dbReference type="Gene3D" id="3.40.50.2300">
    <property type="match status" value="1"/>
</dbReference>
<dbReference type="SUPFAM" id="SSF46894">
    <property type="entry name" value="C-terminal effector domain of the bipartite response regulators"/>
    <property type="match status" value="1"/>
</dbReference>
<keyword evidence="11" id="KW-1185">Reference proteome</keyword>
<proteinExistence type="predicted"/>
<evidence type="ECO:0000259" key="8">
    <source>
        <dbReference type="PROSITE" id="PS50110"/>
    </source>
</evidence>
<dbReference type="CDD" id="cd00383">
    <property type="entry name" value="trans_reg_C"/>
    <property type="match status" value="1"/>
</dbReference>
<evidence type="ECO:0000256" key="6">
    <source>
        <dbReference type="PROSITE-ProRule" id="PRU00169"/>
    </source>
</evidence>
<dbReference type="InterPro" id="IPR011006">
    <property type="entry name" value="CheY-like_superfamily"/>
</dbReference>
<accession>A0A558HFF0</accession>
<sequence length="247" mass="27921">MSDVHTDTHDAQSQTQKPLVLVVEDEPKIASLLCDYLNGSGYLTRHIDDGNAVIAAVREETPALVLLDLMLPGTDGLTLCRQLRAENSLLPIIMLTARVEEVDRLLGLELGADDYICKPFSPREVVARIKAVLRRSQALDQTLSDTSDKGQLRLNEDGWQALADDQDLGLTAVEFQLLKVMMQSPGRIFSRDQLMDHMYRDHRIVSERTVDSHIKKLRRKIASIWPERDVIRSIYAVGYKFEPDVLE</sequence>